<dbReference type="Proteomes" id="UP000219338">
    <property type="component" value="Unassembled WGS sequence"/>
</dbReference>
<sequence length="85" mass="9246">MSVVGTDGGNSESPPSLQTRATPIRAACVIRIAHYQSICETVQSHLNALSRLVSSRPNILNDFLVGERTYIEEEDLTIGGGVNYR</sequence>
<gene>
    <name evidence="1" type="ORF">ARMOST_20248</name>
</gene>
<reference evidence="2" key="1">
    <citation type="journal article" date="2017" name="Nat. Ecol. Evol.">
        <title>Genome expansion and lineage-specific genetic innovations in the forest pathogenic fungi Armillaria.</title>
        <authorList>
            <person name="Sipos G."/>
            <person name="Prasanna A.N."/>
            <person name="Walter M.C."/>
            <person name="O'Connor E."/>
            <person name="Balint B."/>
            <person name="Krizsan K."/>
            <person name="Kiss B."/>
            <person name="Hess J."/>
            <person name="Varga T."/>
            <person name="Slot J."/>
            <person name="Riley R."/>
            <person name="Boka B."/>
            <person name="Rigling D."/>
            <person name="Barry K."/>
            <person name="Lee J."/>
            <person name="Mihaltcheva S."/>
            <person name="LaButti K."/>
            <person name="Lipzen A."/>
            <person name="Waldron R."/>
            <person name="Moloney N.M."/>
            <person name="Sperisen C."/>
            <person name="Kredics L."/>
            <person name="Vagvoelgyi C."/>
            <person name="Patrignani A."/>
            <person name="Fitzpatrick D."/>
            <person name="Nagy I."/>
            <person name="Doyle S."/>
            <person name="Anderson J.B."/>
            <person name="Grigoriev I.V."/>
            <person name="Gueldener U."/>
            <person name="Muensterkoetter M."/>
            <person name="Nagy L.G."/>
        </authorList>
    </citation>
    <scope>NUCLEOTIDE SEQUENCE [LARGE SCALE GENOMIC DNA]</scope>
    <source>
        <strain evidence="2">C18/9</strain>
    </source>
</reference>
<dbReference type="EMBL" id="FUEG01000037">
    <property type="protein sequence ID" value="SJL16719.1"/>
    <property type="molecule type" value="Genomic_DNA"/>
</dbReference>
<evidence type="ECO:0000313" key="1">
    <source>
        <dbReference type="EMBL" id="SJL16719.1"/>
    </source>
</evidence>
<accession>A0A284S6U3</accession>
<proteinExistence type="predicted"/>
<keyword evidence="2" id="KW-1185">Reference proteome</keyword>
<organism evidence="1 2">
    <name type="scientific">Armillaria ostoyae</name>
    <name type="common">Armillaria root rot fungus</name>
    <dbReference type="NCBI Taxonomy" id="47428"/>
    <lineage>
        <taxon>Eukaryota</taxon>
        <taxon>Fungi</taxon>
        <taxon>Dikarya</taxon>
        <taxon>Basidiomycota</taxon>
        <taxon>Agaricomycotina</taxon>
        <taxon>Agaricomycetes</taxon>
        <taxon>Agaricomycetidae</taxon>
        <taxon>Agaricales</taxon>
        <taxon>Marasmiineae</taxon>
        <taxon>Physalacriaceae</taxon>
        <taxon>Armillaria</taxon>
    </lineage>
</organism>
<protein>
    <submittedName>
        <fullName evidence="1">Uncharacterized protein</fullName>
    </submittedName>
</protein>
<dbReference type="AlphaFoldDB" id="A0A284S6U3"/>
<name>A0A284S6U3_ARMOS</name>
<evidence type="ECO:0000313" key="2">
    <source>
        <dbReference type="Proteomes" id="UP000219338"/>
    </source>
</evidence>